<proteinExistence type="predicted"/>
<dbReference type="Gene3D" id="2.60.40.10">
    <property type="entry name" value="Immunoglobulins"/>
    <property type="match status" value="1"/>
</dbReference>
<evidence type="ECO:0000313" key="2">
    <source>
        <dbReference type="EMBL" id="EFO16632.1"/>
    </source>
</evidence>
<dbReference type="InterPro" id="IPR013783">
    <property type="entry name" value="Ig-like_fold"/>
</dbReference>
<dbReference type="InterPro" id="IPR008962">
    <property type="entry name" value="PapD-like_sf"/>
</dbReference>
<protein>
    <recommendedName>
        <fullName evidence="1">MSP domain-containing protein</fullName>
    </recommendedName>
</protein>
<name>A0A1S0TNF6_LOALO</name>
<dbReference type="PANTHER" id="PTHR22947:SF12">
    <property type="entry name" value="MAJOR SPERM PROTEIN"/>
    <property type="match status" value="1"/>
</dbReference>
<sequence>MEPKLLNWNISGGMQRVYLTNLSDERRAIKVKCSDNHLYRVSHVFSFVEPGEVLGIDIVRQNGSAKPDKMIFLWTKAEKNDNKASMLFNKISSYPMVVLPLTVNNLTE</sequence>
<evidence type="ECO:0000259" key="1">
    <source>
        <dbReference type="PROSITE" id="PS50202"/>
    </source>
</evidence>
<reference evidence="2" key="1">
    <citation type="submission" date="2012-04" db="EMBL/GenBank/DDBJ databases">
        <title>The Genome Sequence of Loa loa.</title>
        <authorList>
            <consortium name="The Broad Institute Genome Sequencing Platform"/>
            <consortium name="Broad Institute Genome Sequencing Center for Infectious Disease"/>
            <person name="Nutman T.B."/>
            <person name="Fink D.L."/>
            <person name="Russ C."/>
            <person name="Young S."/>
            <person name="Zeng Q."/>
            <person name="Gargeya S."/>
            <person name="Alvarado L."/>
            <person name="Berlin A."/>
            <person name="Chapman S.B."/>
            <person name="Chen Z."/>
            <person name="Freedman E."/>
            <person name="Gellesch M."/>
            <person name="Goldberg J."/>
            <person name="Griggs A."/>
            <person name="Gujja S."/>
            <person name="Heilman E.R."/>
            <person name="Heiman D."/>
            <person name="Howarth C."/>
            <person name="Mehta T."/>
            <person name="Neiman D."/>
            <person name="Pearson M."/>
            <person name="Roberts A."/>
            <person name="Saif S."/>
            <person name="Shea T."/>
            <person name="Shenoy N."/>
            <person name="Sisk P."/>
            <person name="Stolte C."/>
            <person name="Sykes S."/>
            <person name="White J."/>
            <person name="Yandava C."/>
            <person name="Haas B."/>
            <person name="Henn M.R."/>
            <person name="Nusbaum C."/>
            <person name="Birren B."/>
        </authorList>
    </citation>
    <scope>NUCLEOTIDE SEQUENCE [LARGE SCALE GENOMIC DNA]</scope>
</reference>
<dbReference type="OMA" id="KMIFLWT"/>
<dbReference type="AlphaFoldDB" id="A0A1S0TNF6"/>
<dbReference type="CTD" id="9949332"/>
<dbReference type="PROSITE" id="PS50202">
    <property type="entry name" value="MSP"/>
    <property type="match status" value="1"/>
</dbReference>
<feature type="domain" description="MSP" evidence="1">
    <location>
        <begin position="1"/>
        <end position="108"/>
    </location>
</feature>
<organism evidence="2">
    <name type="scientific">Loa loa</name>
    <name type="common">Eye worm</name>
    <name type="synonym">Filaria loa</name>
    <dbReference type="NCBI Taxonomy" id="7209"/>
    <lineage>
        <taxon>Eukaryota</taxon>
        <taxon>Metazoa</taxon>
        <taxon>Ecdysozoa</taxon>
        <taxon>Nematoda</taxon>
        <taxon>Chromadorea</taxon>
        <taxon>Rhabditida</taxon>
        <taxon>Spirurina</taxon>
        <taxon>Spiruromorpha</taxon>
        <taxon>Filarioidea</taxon>
        <taxon>Onchocercidae</taxon>
        <taxon>Loa</taxon>
    </lineage>
</organism>
<dbReference type="GeneID" id="9949332"/>
<dbReference type="InterPro" id="IPR000535">
    <property type="entry name" value="MSP_dom"/>
</dbReference>
<dbReference type="InParanoid" id="A0A1S0TNF6"/>
<dbReference type="RefSeq" id="XP_003147438.1">
    <property type="nucleotide sequence ID" value="XM_003147390.1"/>
</dbReference>
<dbReference type="KEGG" id="loa:LOAG_11873"/>
<dbReference type="OrthoDB" id="5866971at2759"/>
<dbReference type="PANTHER" id="PTHR22947">
    <property type="entry name" value="MAJOR SPERM PROTEIN"/>
    <property type="match status" value="1"/>
</dbReference>
<dbReference type="SUPFAM" id="SSF49354">
    <property type="entry name" value="PapD-like"/>
    <property type="match status" value="1"/>
</dbReference>
<accession>A0A1S0TNF6</accession>
<gene>
    <name evidence="2" type="ORF">LOAG_11873</name>
</gene>
<dbReference type="InterPro" id="IPR051774">
    <property type="entry name" value="Sperm-specific_class_P"/>
</dbReference>
<dbReference type="EMBL" id="JH712143">
    <property type="protein sequence ID" value="EFO16632.1"/>
    <property type="molecule type" value="Genomic_DNA"/>
</dbReference>
<dbReference type="Pfam" id="PF00635">
    <property type="entry name" value="Motile_Sperm"/>
    <property type="match status" value="1"/>
</dbReference>